<evidence type="ECO:0000313" key="2">
    <source>
        <dbReference type="Proteomes" id="UP001433268"/>
    </source>
</evidence>
<reference evidence="1 2" key="1">
    <citation type="submission" date="2023-01" db="EMBL/GenBank/DDBJ databases">
        <title>Analysis of 21 Apiospora genomes using comparative genomics revels a genus with tremendous synthesis potential of carbohydrate active enzymes and secondary metabolites.</title>
        <authorList>
            <person name="Sorensen T."/>
        </authorList>
    </citation>
    <scope>NUCLEOTIDE SEQUENCE [LARGE SCALE GENOMIC DNA]</scope>
    <source>
        <strain evidence="1 2">CBS 114990</strain>
    </source>
</reference>
<comment type="caution">
    <text evidence="1">The sequence shown here is derived from an EMBL/GenBank/DDBJ whole genome shotgun (WGS) entry which is preliminary data.</text>
</comment>
<protein>
    <submittedName>
        <fullName evidence="1">Uncharacterized protein</fullName>
    </submittedName>
</protein>
<sequence length="248" mass="26283">MGEFAAVLTHAVGNAMIAACNPSTVPGIINNGYSNLKSHLPVQSGFAHLIRATNFPNHSTANGPPNTSPTTHPSKHITHAIMSQKALIDPGDLPLGTSAVTVLSFDFLEAIEQFKRTLPADYLRDSWFCALKKQCATAVSQPPSQDTSTAMMFLNGLYRLVCGDVAPESGWAKMTCMISTLCNGPEDDSFDGRQLFLKAANKENEIELLGTIAYGLNADEDSPTSITTAVRVAAQAGATVVKGEAADN</sequence>
<proteinExistence type="predicted"/>
<dbReference type="RefSeq" id="XP_066663340.1">
    <property type="nucleotide sequence ID" value="XM_066817648.1"/>
</dbReference>
<gene>
    <name evidence="1" type="ORF">PG997_013334</name>
</gene>
<name>A0ABR1V5U7_9PEZI</name>
<evidence type="ECO:0000313" key="1">
    <source>
        <dbReference type="EMBL" id="KAK8066587.1"/>
    </source>
</evidence>
<dbReference type="GeneID" id="92050708"/>
<accession>A0ABR1V5U7</accession>
<organism evidence="1 2">
    <name type="scientific">Apiospora hydei</name>
    <dbReference type="NCBI Taxonomy" id="1337664"/>
    <lineage>
        <taxon>Eukaryota</taxon>
        <taxon>Fungi</taxon>
        <taxon>Dikarya</taxon>
        <taxon>Ascomycota</taxon>
        <taxon>Pezizomycotina</taxon>
        <taxon>Sordariomycetes</taxon>
        <taxon>Xylariomycetidae</taxon>
        <taxon>Amphisphaeriales</taxon>
        <taxon>Apiosporaceae</taxon>
        <taxon>Apiospora</taxon>
    </lineage>
</organism>
<dbReference type="EMBL" id="JAQQWN010000009">
    <property type="protein sequence ID" value="KAK8066587.1"/>
    <property type="molecule type" value="Genomic_DNA"/>
</dbReference>
<dbReference type="Proteomes" id="UP001433268">
    <property type="component" value="Unassembled WGS sequence"/>
</dbReference>
<keyword evidence="2" id="KW-1185">Reference proteome</keyword>